<keyword evidence="9" id="KW-1133">Transmembrane helix</keyword>
<sequence>MSLDRRVLWAVLVWCAAGLYPVVVFVTFASASAGYGELEVLLTAALTALLLGMLPRWPLPVFAVLVVSWIGALTAEQNGVVLLLHVLLIDGGLAYVASVRSRRVSLAAAAVALLVQLGCATVFVFADETLLLSVALAAVVAWTAGNSVRARRKHADALRARETERAVAEERLRIARELHDMVAHSVGIIAIQAGVGGRVIETQPAEARKALDAIEATSRDTLASLRRMLTGLRREGALGPAPGLGDLERLAAATRDAGVRVDVRRTGVPRDLPSDVDLCAYRVVQEALTNVVRHAGVADCRVTIGYREDGLEIEVADEGSGGTVGSGFGIVGMRERVALLRGEFTAGPRPGGGFRVAARIPA</sequence>
<evidence type="ECO:0000313" key="12">
    <source>
        <dbReference type="EMBL" id="MFD0901062.1"/>
    </source>
</evidence>
<dbReference type="Gene3D" id="1.20.5.1930">
    <property type="match status" value="1"/>
</dbReference>
<evidence type="ECO:0000256" key="3">
    <source>
        <dbReference type="ARBA" id="ARBA00022553"/>
    </source>
</evidence>
<dbReference type="InterPro" id="IPR050482">
    <property type="entry name" value="Sensor_HK_TwoCompSys"/>
</dbReference>
<evidence type="ECO:0000313" key="13">
    <source>
        <dbReference type="Proteomes" id="UP001596972"/>
    </source>
</evidence>
<feature type="transmembrane region" description="Helical" evidence="9">
    <location>
        <begin position="6"/>
        <end position="28"/>
    </location>
</feature>
<dbReference type="InterPro" id="IPR011712">
    <property type="entry name" value="Sig_transdc_His_kin_sub3_dim/P"/>
</dbReference>
<keyword evidence="6 12" id="KW-0418">Kinase</keyword>
<accession>A0ABW3ELP2</accession>
<dbReference type="InterPro" id="IPR036890">
    <property type="entry name" value="HATPase_C_sf"/>
</dbReference>
<comment type="catalytic activity">
    <reaction evidence="1">
        <text>ATP + protein L-histidine = ADP + protein N-phospho-L-histidine.</text>
        <dbReference type="EC" id="2.7.13.3"/>
    </reaction>
</comment>
<evidence type="ECO:0000259" key="11">
    <source>
        <dbReference type="Pfam" id="PF07730"/>
    </source>
</evidence>
<keyword evidence="13" id="KW-1185">Reference proteome</keyword>
<dbReference type="PANTHER" id="PTHR24421:SF10">
    <property type="entry name" value="NITRATE_NITRITE SENSOR PROTEIN NARQ"/>
    <property type="match status" value="1"/>
</dbReference>
<dbReference type="CDD" id="cd16917">
    <property type="entry name" value="HATPase_UhpB-NarQ-NarX-like"/>
    <property type="match status" value="1"/>
</dbReference>
<keyword evidence="9" id="KW-0472">Membrane</keyword>
<reference evidence="13" key="1">
    <citation type="journal article" date="2019" name="Int. J. Syst. Evol. Microbiol.">
        <title>The Global Catalogue of Microorganisms (GCM) 10K type strain sequencing project: providing services to taxonomists for standard genome sequencing and annotation.</title>
        <authorList>
            <consortium name="The Broad Institute Genomics Platform"/>
            <consortium name="The Broad Institute Genome Sequencing Center for Infectious Disease"/>
            <person name="Wu L."/>
            <person name="Ma J."/>
        </authorList>
    </citation>
    <scope>NUCLEOTIDE SEQUENCE [LARGE SCALE GENOMIC DNA]</scope>
    <source>
        <strain evidence="13">JCM 31202</strain>
    </source>
</reference>
<name>A0ABW3ELP2_9ACTN</name>
<keyword evidence="5" id="KW-0547">Nucleotide-binding</keyword>
<dbReference type="Pfam" id="PF02518">
    <property type="entry name" value="HATPase_c"/>
    <property type="match status" value="1"/>
</dbReference>
<feature type="domain" description="Histidine kinase/HSP90-like ATPase" evidence="10">
    <location>
        <begin position="281"/>
        <end position="361"/>
    </location>
</feature>
<keyword evidence="8" id="KW-0902">Two-component regulatory system</keyword>
<protein>
    <recommendedName>
        <fullName evidence="2">histidine kinase</fullName>
        <ecNumber evidence="2">2.7.13.3</ecNumber>
    </recommendedName>
</protein>
<dbReference type="Proteomes" id="UP001596972">
    <property type="component" value="Unassembled WGS sequence"/>
</dbReference>
<evidence type="ECO:0000256" key="1">
    <source>
        <dbReference type="ARBA" id="ARBA00000085"/>
    </source>
</evidence>
<organism evidence="12 13">
    <name type="scientific">Actinomadura sediminis</name>
    <dbReference type="NCBI Taxonomy" id="1038904"/>
    <lineage>
        <taxon>Bacteria</taxon>
        <taxon>Bacillati</taxon>
        <taxon>Actinomycetota</taxon>
        <taxon>Actinomycetes</taxon>
        <taxon>Streptosporangiales</taxon>
        <taxon>Thermomonosporaceae</taxon>
        <taxon>Actinomadura</taxon>
    </lineage>
</organism>
<proteinExistence type="predicted"/>
<keyword evidence="4" id="KW-0808">Transferase</keyword>
<feature type="transmembrane region" description="Helical" evidence="9">
    <location>
        <begin position="104"/>
        <end position="124"/>
    </location>
</feature>
<dbReference type="InterPro" id="IPR003594">
    <property type="entry name" value="HATPase_dom"/>
</dbReference>
<keyword evidence="9" id="KW-0812">Transmembrane</keyword>
<feature type="transmembrane region" description="Helical" evidence="9">
    <location>
        <begin position="130"/>
        <end position="148"/>
    </location>
</feature>
<evidence type="ECO:0000256" key="5">
    <source>
        <dbReference type="ARBA" id="ARBA00022741"/>
    </source>
</evidence>
<comment type="caution">
    <text evidence="12">The sequence shown here is derived from an EMBL/GenBank/DDBJ whole genome shotgun (WGS) entry which is preliminary data.</text>
</comment>
<feature type="transmembrane region" description="Helical" evidence="9">
    <location>
        <begin position="40"/>
        <end position="59"/>
    </location>
</feature>
<gene>
    <name evidence="12" type="ORF">ACFQ11_11720</name>
</gene>
<dbReference type="EC" id="2.7.13.3" evidence="2"/>
<evidence type="ECO:0000259" key="10">
    <source>
        <dbReference type="Pfam" id="PF02518"/>
    </source>
</evidence>
<dbReference type="PANTHER" id="PTHR24421">
    <property type="entry name" value="NITRATE/NITRITE SENSOR PROTEIN NARX-RELATED"/>
    <property type="match status" value="1"/>
</dbReference>
<dbReference type="RefSeq" id="WP_378298166.1">
    <property type="nucleotide sequence ID" value="NZ_JBHTJA010000016.1"/>
</dbReference>
<evidence type="ECO:0000256" key="2">
    <source>
        <dbReference type="ARBA" id="ARBA00012438"/>
    </source>
</evidence>
<keyword evidence="7" id="KW-0067">ATP-binding</keyword>
<evidence type="ECO:0000256" key="6">
    <source>
        <dbReference type="ARBA" id="ARBA00022777"/>
    </source>
</evidence>
<dbReference type="SUPFAM" id="SSF55874">
    <property type="entry name" value="ATPase domain of HSP90 chaperone/DNA topoisomerase II/histidine kinase"/>
    <property type="match status" value="1"/>
</dbReference>
<feature type="transmembrane region" description="Helical" evidence="9">
    <location>
        <begin position="79"/>
        <end position="97"/>
    </location>
</feature>
<dbReference type="EMBL" id="JBHTJA010000016">
    <property type="protein sequence ID" value="MFD0901062.1"/>
    <property type="molecule type" value="Genomic_DNA"/>
</dbReference>
<feature type="domain" description="Signal transduction histidine kinase subgroup 3 dimerisation and phosphoacceptor" evidence="11">
    <location>
        <begin position="170"/>
        <end position="235"/>
    </location>
</feature>
<evidence type="ECO:0000256" key="9">
    <source>
        <dbReference type="SAM" id="Phobius"/>
    </source>
</evidence>
<evidence type="ECO:0000256" key="7">
    <source>
        <dbReference type="ARBA" id="ARBA00022840"/>
    </source>
</evidence>
<evidence type="ECO:0000256" key="4">
    <source>
        <dbReference type="ARBA" id="ARBA00022679"/>
    </source>
</evidence>
<keyword evidence="3" id="KW-0597">Phosphoprotein</keyword>
<dbReference type="GO" id="GO:0016301">
    <property type="term" value="F:kinase activity"/>
    <property type="evidence" value="ECO:0007669"/>
    <property type="project" value="UniProtKB-KW"/>
</dbReference>
<evidence type="ECO:0000256" key="8">
    <source>
        <dbReference type="ARBA" id="ARBA00023012"/>
    </source>
</evidence>
<dbReference type="Pfam" id="PF07730">
    <property type="entry name" value="HisKA_3"/>
    <property type="match status" value="1"/>
</dbReference>
<dbReference type="Gene3D" id="3.30.565.10">
    <property type="entry name" value="Histidine kinase-like ATPase, C-terminal domain"/>
    <property type="match status" value="1"/>
</dbReference>